<dbReference type="InterPro" id="IPR006311">
    <property type="entry name" value="TAT_signal"/>
</dbReference>
<dbReference type="SMART" id="SM00257">
    <property type="entry name" value="LysM"/>
    <property type="match status" value="2"/>
</dbReference>
<dbReference type="Gramene" id="OGLUM03G02590.2">
    <property type="protein sequence ID" value="OGLUM03G02590.2"/>
    <property type="gene ID" value="OGLUM03G02590"/>
</dbReference>
<feature type="signal peptide" evidence="2">
    <location>
        <begin position="1"/>
        <end position="49"/>
    </location>
</feature>
<reference evidence="4" key="1">
    <citation type="submission" date="2015-04" db="UniProtKB">
        <authorList>
            <consortium name="EnsemblPlants"/>
        </authorList>
    </citation>
    <scope>IDENTIFICATION</scope>
</reference>
<feature type="compositionally biased region" description="Polar residues" evidence="1">
    <location>
        <begin position="428"/>
        <end position="437"/>
    </location>
</feature>
<dbReference type="InterPro" id="IPR018392">
    <property type="entry name" value="LysM"/>
</dbReference>
<evidence type="ECO:0000313" key="5">
    <source>
        <dbReference type="Proteomes" id="UP000026961"/>
    </source>
</evidence>
<dbReference type="InterPro" id="IPR036779">
    <property type="entry name" value="LysM_dom_sf"/>
</dbReference>
<keyword evidence="5" id="KW-1185">Reference proteome</keyword>
<dbReference type="PANTHER" id="PTHR33734:SF31">
    <property type="entry name" value="CHITIN ELICITOR-BINDING PROTEIN"/>
    <property type="match status" value="1"/>
</dbReference>
<feature type="chain" id="PRO_5002351738" description="LysM domain-containing protein" evidence="2">
    <location>
        <begin position="50"/>
        <end position="448"/>
    </location>
</feature>
<sequence>MRQSNKHQASHSHLSRRAFPTMASLTAALATPAAAALLLLVLLAAPASAANFTCAVASGTTCKSAILYTSPNATTYGDLVARFNTTTLPDLLGANGLPDGTLSSAPVAANSTVKIPFRCRCNGDVGQSDRLPIYVVQPQDGLDAIARNVFNAFVTYQEIAAANNIPDPNKINVSQTLWIPLPCSCDKEEGSNVMHLAYSVGKGENTSAIAAKYGVTESTLLTRNKIDDPTKLQMGQILDVPLPDLVLTSGKLVSSVCRSSISDTSADHNLMLLPDGTYGFTAGNCIRCSCSSTTYQLNCTAVQNKGCPSVPLCNGTLKLGETNGTGCGSTTCAYSGYSNSSSLIIQTSLATNQTTACQKGGSGRSQFARSMWSMSVISFHMLIEASSSGRSLTTSRRPTPRRASADAPARHRSRVSRHEYSLPPETTAVRSPYTTAARSKKLTGVSGA</sequence>
<evidence type="ECO:0000256" key="1">
    <source>
        <dbReference type="SAM" id="MobiDB-lite"/>
    </source>
</evidence>
<dbReference type="EnsemblPlants" id="OGLUM03G02590.2">
    <property type="protein sequence ID" value="OGLUM03G02590.2"/>
    <property type="gene ID" value="OGLUM03G02590"/>
</dbReference>
<keyword evidence="2" id="KW-0732">Signal</keyword>
<feature type="domain" description="LysM" evidence="3">
    <location>
        <begin position="132"/>
        <end position="179"/>
    </location>
</feature>
<dbReference type="AlphaFoldDB" id="A0A0D9Z1Q0"/>
<protein>
    <recommendedName>
        <fullName evidence="3">LysM domain-containing protein</fullName>
    </recommendedName>
</protein>
<proteinExistence type="predicted"/>
<evidence type="ECO:0000256" key="2">
    <source>
        <dbReference type="SAM" id="SignalP"/>
    </source>
</evidence>
<dbReference type="PANTHER" id="PTHR33734">
    <property type="entry name" value="LYSM DOMAIN-CONTAINING GPI-ANCHORED PROTEIN 2"/>
    <property type="match status" value="1"/>
</dbReference>
<dbReference type="Pfam" id="PF01476">
    <property type="entry name" value="LysM"/>
    <property type="match status" value="2"/>
</dbReference>
<dbReference type="CDD" id="cd00118">
    <property type="entry name" value="LysM"/>
    <property type="match status" value="2"/>
</dbReference>
<feature type="compositionally biased region" description="Low complexity" evidence="1">
    <location>
        <begin position="388"/>
        <end position="407"/>
    </location>
</feature>
<dbReference type="eggNOG" id="ENOG502QQ9K">
    <property type="taxonomic scope" value="Eukaryota"/>
</dbReference>
<organism evidence="4">
    <name type="scientific">Oryza glumipatula</name>
    <dbReference type="NCBI Taxonomy" id="40148"/>
    <lineage>
        <taxon>Eukaryota</taxon>
        <taxon>Viridiplantae</taxon>
        <taxon>Streptophyta</taxon>
        <taxon>Embryophyta</taxon>
        <taxon>Tracheophyta</taxon>
        <taxon>Spermatophyta</taxon>
        <taxon>Magnoliopsida</taxon>
        <taxon>Liliopsida</taxon>
        <taxon>Poales</taxon>
        <taxon>Poaceae</taxon>
        <taxon>BOP clade</taxon>
        <taxon>Oryzoideae</taxon>
        <taxon>Oryzeae</taxon>
        <taxon>Oryzinae</taxon>
        <taxon>Oryza</taxon>
    </lineage>
</organism>
<reference evidence="4" key="2">
    <citation type="submission" date="2018-05" db="EMBL/GenBank/DDBJ databases">
        <title>OgluRS3 (Oryza glumaepatula Reference Sequence Version 3).</title>
        <authorList>
            <person name="Zhang J."/>
            <person name="Kudrna D."/>
            <person name="Lee S."/>
            <person name="Talag J."/>
            <person name="Welchert J."/>
            <person name="Wing R.A."/>
        </authorList>
    </citation>
    <scope>NUCLEOTIDE SEQUENCE [LARGE SCALE GENOMIC DNA]</scope>
</reference>
<dbReference type="STRING" id="40148.A0A0D9Z1Q0"/>
<accession>A0A0D9Z1Q0</accession>
<evidence type="ECO:0000259" key="3">
    <source>
        <dbReference type="PROSITE" id="PS51782"/>
    </source>
</evidence>
<dbReference type="Gene3D" id="3.10.350.10">
    <property type="entry name" value="LysM domain"/>
    <property type="match status" value="2"/>
</dbReference>
<dbReference type="Proteomes" id="UP000026961">
    <property type="component" value="Chromosome 3"/>
</dbReference>
<dbReference type="PROSITE" id="PS51782">
    <property type="entry name" value="LYSM"/>
    <property type="match status" value="2"/>
</dbReference>
<name>A0A0D9Z1Q0_9ORYZ</name>
<dbReference type="PROSITE" id="PS51318">
    <property type="entry name" value="TAT"/>
    <property type="match status" value="1"/>
</dbReference>
<dbReference type="SUPFAM" id="SSF54106">
    <property type="entry name" value="LysM domain"/>
    <property type="match status" value="2"/>
</dbReference>
<dbReference type="FunFam" id="3.10.350.10:FF:000020">
    <property type="entry name" value="Peptidoglycan-binding LysM domain-containing protein"/>
    <property type="match status" value="1"/>
</dbReference>
<feature type="domain" description="LysM" evidence="3">
    <location>
        <begin position="196"/>
        <end position="240"/>
    </location>
</feature>
<evidence type="ECO:0000313" key="4">
    <source>
        <dbReference type="EnsemblPlants" id="OGLUM03G02590.2"/>
    </source>
</evidence>
<feature type="region of interest" description="Disordered" evidence="1">
    <location>
        <begin position="388"/>
        <end position="448"/>
    </location>
</feature>